<evidence type="ECO:0000259" key="12">
    <source>
        <dbReference type="PROSITE" id="PS51714"/>
    </source>
</evidence>
<dbReference type="Gene3D" id="3.40.50.300">
    <property type="entry name" value="P-loop containing nucleotide triphosphate hydrolases"/>
    <property type="match status" value="1"/>
</dbReference>
<dbReference type="InParanoid" id="E4XUL9"/>
<evidence type="ECO:0000256" key="9">
    <source>
        <dbReference type="ARBA" id="ARBA00049117"/>
    </source>
</evidence>
<feature type="compositionally biased region" description="Acidic residues" evidence="11">
    <location>
        <begin position="524"/>
        <end position="551"/>
    </location>
</feature>
<comment type="catalytic activity">
    <reaction evidence="9">
        <text>GTP + H2O = GDP + phosphate + H(+)</text>
        <dbReference type="Rhea" id="RHEA:19669"/>
        <dbReference type="ChEBI" id="CHEBI:15377"/>
        <dbReference type="ChEBI" id="CHEBI:15378"/>
        <dbReference type="ChEBI" id="CHEBI:37565"/>
        <dbReference type="ChEBI" id="CHEBI:43474"/>
        <dbReference type="ChEBI" id="CHEBI:58189"/>
    </reaction>
    <physiologicalReaction direction="left-to-right" evidence="9">
        <dbReference type="Rhea" id="RHEA:19670"/>
    </physiologicalReaction>
</comment>
<dbReference type="PANTHER" id="PTHR12858">
    <property type="entry name" value="RIBOSOME BIOGENESIS PROTEIN"/>
    <property type="match status" value="1"/>
</dbReference>
<dbReference type="InterPro" id="IPR027417">
    <property type="entry name" value="P-loop_NTPase"/>
</dbReference>
<keyword evidence="14" id="KW-1185">Reference proteome</keyword>
<accession>E4XUL9</accession>
<proteinExistence type="inferred from homology"/>
<evidence type="ECO:0000256" key="1">
    <source>
        <dbReference type="ARBA" id="ARBA00004604"/>
    </source>
</evidence>
<comment type="similarity">
    <text evidence="10">Belongs to the TRAFAC class translation factor GTPase superfamily. Bms1-like GTPase family. BMS1 subfamily.</text>
</comment>
<evidence type="ECO:0000313" key="13">
    <source>
        <dbReference type="EMBL" id="CBY13416.1"/>
    </source>
</evidence>
<evidence type="ECO:0000256" key="4">
    <source>
        <dbReference type="ARBA" id="ARBA00022741"/>
    </source>
</evidence>
<reference evidence="13" key="1">
    <citation type="journal article" date="2010" name="Science">
        <title>Plasticity of animal genome architecture unmasked by rapid evolution of a pelagic tunicate.</title>
        <authorList>
            <person name="Denoeud F."/>
            <person name="Henriet S."/>
            <person name="Mungpakdee S."/>
            <person name="Aury J.M."/>
            <person name="Da Silva C."/>
            <person name="Brinkmann H."/>
            <person name="Mikhaleva J."/>
            <person name="Olsen L.C."/>
            <person name="Jubin C."/>
            <person name="Canestro C."/>
            <person name="Bouquet J.M."/>
            <person name="Danks G."/>
            <person name="Poulain J."/>
            <person name="Campsteijn C."/>
            <person name="Adamski M."/>
            <person name="Cross I."/>
            <person name="Yadetie F."/>
            <person name="Muffato M."/>
            <person name="Louis A."/>
            <person name="Butcher S."/>
            <person name="Tsagkogeorga G."/>
            <person name="Konrad A."/>
            <person name="Singh S."/>
            <person name="Jensen M.F."/>
            <person name="Cong E.H."/>
            <person name="Eikeseth-Otteraa H."/>
            <person name="Noel B."/>
            <person name="Anthouard V."/>
            <person name="Porcel B.M."/>
            <person name="Kachouri-Lafond R."/>
            <person name="Nishino A."/>
            <person name="Ugolini M."/>
            <person name="Chourrout P."/>
            <person name="Nishida H."/>
            <person name="Aasland R."/>
            <person name="Huzurbazar S."/>
            <person name="Westhof E."/>
            <person name="Delsuc F."/>
            <person name="Lehrach H."/>
            <person name="Reinhardt R."/>
            <person name="Weissenbach J."/>
            <person name="Roy S.W."/>
            <person name="Artiguenave F."/>
            <person name="Postlethwait J.H."/>
            <person name="Manak J.R."/>
            <person name="Thompson E.M."/>
            <person name="Jaillon O."/>
            <person name="Du Pasquier L."/>
            <person name="Boudinot P."/>
            <person name="Liberles D.A."/>
            <person name="Volff J.N."/>
            <person name="Philippe H."/>
            <person name="Lenhard B."/>
            <person name="Roest Crollius H."/>
            <person name="Wincker P."/>
            <person name="Chourrout D."/>
        </authorList>
    </citation>
    <scope>NUCLEOTIDE SEQUENCE [LARGE SCALE GENOMIC DNA]</scope>
</reference>
<feature type="domain" description="Bms1-type G" evidence="12">
    <location>
        <begin position="28"/>
        <end position="194"/>
    </location>
</feature>
<dbReference type="GO" id="GO:0034511">
    <property type="term" value="F:U3 snoRNA binding"/>
    <property type="evidence" value="ECO:0007669"/>
    <property type="project" value="TreeGrafter"/>
</dbReference>
<dbReference type="AlphaFoldDB" id="E4XUL9"/>
<dbReference type="SUPFAM" id="SSF52540">
    <property type="entry name" value="P-loop containing nucleoside triphosphate hydrolases"/>
    <property type="match status" value="1"/>
</dbReference>
<feature type="compositionally biased region" description="Basic residues" evidence="11">
    <location>
        <begin position="726"/>
        <end position="740"/>
    </location>
</feature>
<dbReference type="PROSITE" id="PS51714">
    <property type="entry name" value="G_BMS1"/>
    <property type="match status" value="1"/>
</dbReference>
<evidence type="ECO:0000256" key="6">
    <source>
        <dbReference type="ARBA" id="ARBA00022840"/>
    </source>
</evidence>
<organism evidence="13">
    <name type="scientific">Oikopleura dioica</name>
    <name type="common">Tunicate</name>
    <dbReference type="NCBI Taxonomy" id="34765"/>
    <lineage>
        <taxon>Eukaryota</taxon>
        <taxon>Metazoa</taxon>
        <taxon>Chordata</taxon>
        <taxon>Tunicata</taxon>
        <taxon>Appendicularia</taxon>
        <taxon>Copelata</taxon>
        <taxon>Oikopleuridae</taxon>
        <taxon>Oikopleura</taxon>
    </lineage>
</organism>
<dbReference type="GO" id="GO:0000479">
    <property type="term" value="P:endonucleolytic cleavage of tricistronic rRNA transcript (SSU-rRNA, 5.8S rRNA, LSU-rRNA)"/>
    <property type="evidence" value="ECO:0007669"/>
    <property type="project" value="TreeGrafter"/>
</dbReference>
<dbReference type="InterPro" id="IPR037875">
    <property type="entry name" value="Bms1_N"/>
</dbReference>
<evidence type="ECO:0000256" key="3">
    <source>
        <dbReference type="ARBA" id="ARBA00022553"/>
    </source>
</evidence>
<dbReference type="InterPro" id="IPR012948">
    <property type="entry name" value="AARP2CN"/>
</dbReference>
<keyword evidence="4" id="KW-0547">Nucleotide-binding</keyword>
<keyword evidence="3" id="KW-0597">Phosphoprotein</keyword>
<dbReference type="InterPro" id="IPR039761">
    <property type="entry name" value="Bms1/Tsr1"/>
</dbReference>
<dbReference type="FunFam" id="3.40.50.300:FF:000105">
    <property type="entry name" value="BMS1 ribosome biogenesis factor"/>
    <property type="match status" value="1"/>
</dbReference>
<dbReference type="GO" id="GO:0005525">
    <property type="term" value="F:GTP binding"/>
    <property type="evidence" value="ECO:0007669"/>
    <property type="project" value="UniProtKB-KW"/>
</dbReference>
<protein>
    <recommendedName>
        <fullName evidence="12">Bms1-type G domain-containing protein</fullName>
    </recommendedName>
</protein>
<dbReference type="OrthoDB" id="9534121at2759"/>
<dbReference type="GO" id="GO:0005654">
    <property type="term" value="C:nucleoplasm"/>
    <property type="evidence" value="ECO:0007669"/>
    <property type="project" value="UniProtKB-ARBA"/>
</dbReference>
<name>E4XUL9_OIKDI</name>
<dbReference type="GO" id="GO:0032040">
    <property type="term" value="C:small-subunit processome"/>
    <property type="evidence" value="ECO:0007669"/>
    <property type="project" value="UniProtKB-ARBA"/>
</dbReference>
<keyword evidence="8" id="KW-0539">Nucleus</keyword>
<dbReference type="InterPro" id="IPR030387">
    <property type="entry name" value="G_Bms1/Tsr1_dom"/>
</dbReference>
<dbReference type="PANTHER" id="PTHR12858:SF2">
    <property type="entry name" value="RIBOSOME BIOGENESIS PROTEIN BMS1 HOMOLOG"/>
    <property type="match status" value="1"/>
</dbReference>
<feature type="region of interest" description="Disordered" evidence="11">
    <location>
        <begin position="722"/>
        <end position="750"/>
    </location>
</feature>
<evidence type="ECO:0000256" key="5">
    <source>
        <dbReference type="ARBA" id="ARBA00022801"/>
    </source>
</evidence>
<sequence>MNKGFRLAQDRKSNKTFIPVVKRETDEPPPIIVAIVGPAKVGKSTLVRSLVKHYTKQKMNRVDGPITVVSGKYRRITFIECPNDLNSMIDIAKVADLVLLMVDASFGFEMEVFEFLNVAQVHGMCRVMGVLTHLDLVPVGDKQKKIKNKLKHRFWTELYQGAKLFYLSRLAQEGQYMNQEISNLCRFISVIKFRPIMWRQNHPYLLVDRVEDLTDPEELSKNKKTDRTVALYGFSRGAHMNPSYSVHIAGVGDFAPSSVTHLPDPAPLPKEQKKRSLNQKERILYAPLSGQGGFMYDKDAVYLDVDKVEHDGEREGEEFLAKMADANLQAEKNGSGELLTLLAGIERSELASDSDGEEADDFDANEMDGNLLEIQQELEGSEEENSCDDDAEDELNFKSEMHKRASSSFYARQSSSVNLRALVYDTDPTKLKENTEKSEVGDFFVKIMEKTTEIDDKDQTRAPFVATNAIDDEDNILARVENLAAMIKDSFVTGDWGEEDAEKLLQEDDELHGDFEDLEKGFDDEIDEEENEVSGDEEADDDAMEVEESQEDEKTKKQKIWDKKQKLKEAFNQEYDDKGDPTAGFFEESSSIFGHYLLQNLGEFGDSINGDAQKSDWQGLKTAGEIRKEREIKLKQRSDSLYKPVQRKKRMFHKLTVPKELKKDLPFKTKMKNQQKQIAGVNKATRVPVANLFNILGAAQNERKEKRKADSKARTEKYKALIQKQQLKRQRQNKDLKKKIYSNLQKEVSK</sequence>
<evidence type="ECO:0000256" key="10">
    <source>
        <dbReference type="ARBA" id="ARBA00061391"/>
    </source>
</evidence>
<dbReference type="GO" id="GO:0030686">
    <property type="term" value="C:90S preribosome"/>
    <property type="evidence" value="ECO:0007669"/>
    <property type="project" value="TreeGrafter"/>
</dbReference>
<evidence type="ECO:0000256" key="2">
    <source>
        <dbReference type="ARBA" id="ARBA00022517"/>
    </source>
</evidence>
<keyword evidence="6" id="KW-0067">ATP-binding</keyword>
<keyword evidence="5" id="KW-0378">Hydrolase</keyword>
<feature type="region of interest" description="Disordered" evidence="11">
    <location>
        <begin position="520"/>
        <end position="560"/>
    </location>
</feature>
<evidence type="ECO:0000256" key="7">
    <source>
        <dbReference type="ARBA" id="ARBA00023134"/>
    </source>
</evidence>
<dbReference type="Pfam" id="PF22298">
    <property type="entry name" value="Tsr1_G-like"/>
    <property type="match status" value="1"/>
</dbReference>
<evidence type="ECO:0000256" key="8">
    <source>
        <dbReference type="ARBA" id="ARBA00023242"/>
    </source>
</evidence>
<dbReference type="GO" id="GO:0000462">
    <property type="term" value="P:maturation of SSU-rRNA from tricistronic rRNA transcript (SSU-rRNA, 5.8S rRNA, LSU-rRNA)"/>
    <property type="evidence" value="ECO:0007669"/>
    <property type="project" value="TreeGrafter"/>
</dbReference>
<gene>
    <name evidence="13" type="ORF">GSOID_T00004727001</name>
</gene>
<evidence type="ECO:0000256" key="11">
    <source>
        <dbReference type="SAM" id="MobiDB-lite"/>
    </source>
</evidence>
<keyword evidence="7" id="KW-0342">GTP-binding</keyword>
<comment type="subcellular location">
    <subcellularLocation>
        <location evidence="1">Nucleus</location>
        <location evidence="1">Nucleolus</location>
    </subcellularLocation>
</comment>
<dbReference type="CDD" id="cd01882">
    <property type="entry name" value="BMS1"/>
    <property type="match status" value="1"/>
</dbReference>
<keyword evidence="2" id="KW-0690">Ribosome biogenesis</keyword>
<dbReference type="GO" id="GO:0005524">
    <property type="term" value="F:ATP binding"/>
    <property type="evidence" value="ECO:0007669"/>
    <property type="project" value="UniProtKB-KW"/>
</dbReference>
<dbReference type="EMBL" id="FN653185">
    <property type="protein sequence ID" value="CBY13416.1"/>
    <property type="molecule type" value="Genomic_DNA"/>
</dbReference>
<dbReference type="SMART" id="SM00785">
    <property type="entry name" value="AARP2CN"/>
    <property type="match status" value="1"/>
</dbReference>
<dbReference type="Pfam" id="PF08142">
    <property type="entry name" value="AARP2CN"/>
    <property type="match status" value="1"/>
</dbReference>
<dbReference type="GO" id="GO:0003924">
    <property type="term" value="F:GTPase activity"/>
    <property type="evidence" value="ECO:0007669"/>
    <property type="project" value="TreeGrafter"/>
</dbReference>
<evidence type="ECO:0000313" key="14">
    <source>
        <dbReference type="Proteomes" id="UP000001307"/>
    </source>
</evidence>
<dbReference type="FunCoup" id="E4XUL9">
    <property type="interactions" value="976"/>
</dbReference>
<dbReference type="Proteomes" id="UP000001307">
    <property type="component" value="Unassembled WGS sequence"/>
</dbReference>